<name>A0A1R3KVJ3_COCAP</name>
<feature type="non-terminal residue" evidence="1">
    <location>
        <position position="32"/>
    </location>
</feature>
<dbReference type="EMBL" id="AWWV01001541">
    <property type="protein sequence ID" value="OMP11113.1"/>
    <property type="molecule type" value="Genomic_DNA"/>
</dbReference>
<dbReference type="Proteomes" id="UP000188268">
    <property type="component" value="Unassembled WGS sequence"/>
</dbReference>
<keyword evidence="2" id="KW-1185">Reference proteome</keyword>
<accession>A0A1R3KVJ3</accession>
<proteinExistence type="predicted"/>
<sequence>MGLRHWAIALEDGDREGCMAGADRSSWSSWPW</sequence>
<comment type="caution">
    <text evidence="1">The sequence shown here is derived from an EMBL/GenBank/DDBJ whole genome shotgun (WGS) entry which is preliminary data.</text>
</comment>
<reference evidence="1 2" key="1">
    <citation type="submission" date="2013-09" db="EMBL/GenBank/DDBJ databases">
        <title>Corchorus capsularis genome sequencing.</title>
        <authorList>
            <person name="Alam M."/>
            <person name="Haque M.S."/>
            <person name="Islam M.S."/>
            <person name="Emdad E.M."/>
            <person name="Islam M.M."/>
            <person name="Ahmed B."/>
            <person name="Halim A."/>
            <person name="Hossen Q.M.M."/>
            <person name="Hossain M.Z."/>
            <person name="Ahmed R."/>
            <person name="Khan M.M."/>
            <person name="Islam R."/>
            <person name="Rashid M.M."/>
            <person name="Khan S.A."/>
            <person name="Rahman M.S."/>
            <person name="Alam M."/>
        </authorList>
    </citation>
    <scope>NUCLEOTIDE SEQUENCE [LARGE SCALE GENOMIC DNA]</scope>
    <source>
        <strain evidence="2">cv. CVL-1</strain>
        <tissue evidence="1">Whole seedling</tissue>
    </source>
</reference>
<evidence type="ECO:0000313" key="1">
    <source>
        <dbReference type="EMBL" id="OMP11113.1"/>
    </source>
</evidence>
<dbReference type="AlphaFoldDB" id="A0A1R3KVJ3"/>
<dbReference type="Gramene" id="OMP11113">
    <property type="protein sequence ID" value="OMP11113"/>
    <property type="gene ID" value="CCACVL1_00665"/>
</dbReference>
<protein>
    <submittedName>
        <fullName evidence="1">Uncharacterized protein</fullName>
    </submittedName>
</protein>
<evidence type="ECO:0000313" key="2">
    <source>
        <dbReference type="Proteomes" id="UP000188268"/>
    </source>
</evidence>
<gene>
    <name evidence="1" type="ORF">CCACVL1_00665</name>
</gene>
<organism evidence="1 2">
    <name type="scientific">Corchorus capsularis</name>
    <name type="common">Jute</name>
    <dbReference type="NCBI Taxonomy" id="210143"/>
    <lineage>
        <taxon>Eukaryota</taxon>
        <taxon>Viridiplantae</taxon>
        <taxon>Streptophyta</taxon>
        <taxon>Embryophyta</taxon>
        <taxon>Tracheophyta</taxon>
        <taxon>Spermatophyta</taxon>
        <taxon>Magnoliopsida</taxon>
        <taxon>eudicotyledons</taxon>
        <taxon>Gunneridae</taxon>
        <taxon>Pentapetalae</taxon>
        <taxon>rosids</taxon>
        <taxon>malvids</taxon>
        <taxon>Malvales</taxon>
        <taxon>Malvaceae</taxon>
        <taxon>Grewioideae</taxon>
        <taxon>Apeibeae</taxon>
        <taxon>Corchorus</taxon>
    </lineage>
</organism>